<dbReference type="OrthoDB" id="5751034at2"/>
<evidence type="ECO:0000313" key="3">
    <source>
        <dbReference type="Proteomes" id="UP000019184"/>
    </source>
</evidence>
<name>A0A7U7G8L5_9GAMM</name>
<organism evidence="2 3">
    <name type="scientific">Candidatus Contendobacter odensis Run_B_J11</name>
    <dbReference type="NCBI Taxonomy" id="1400861"/>
    <lineage>
        <taxon>Bacteria</taxon>
        <taxon>Pseudomonadati</taxon>
        <taxon>Pseudomonadota</taxon>
        <taxon>Gammaproteobacteria</taxon>
        <taxon>Candidatus Competibacteraceae</taxon>
        <taxon>Candidatus Contendibacter</taxon>
    </lineage>
</organism>
<sequence length="590" mass="67368">MKRVLFLLVFLGLSIGIAHAEITANPKALNQQPINQSAERDYILDMKGGLWLAYYDNDSFLYVRRPDGSEVKLGAQDRERYQSGLALDAEQEGLALLWRDKSPQKTLYLLPYLAATGSAPPPVAVGGDESEPLTRLKVTRQDDSIYLMWLGEKLDPETKQKFNLYFRSSNDGGKTFSAVERVLPGFYPMWIVDKDSIPMFSWINTPDRHAMVMRRFDRTSKTFGPMVEIAATPEQISPIYRAFESAGRWFVLWLAQHGDGRDFLLEGASSEDKGQSWKHFAFESIKGLDLSRLVAAADGKGHIALAFSGTRRLRDDNPNAKNDLYFTTSSDNGANWSEPRRFRLPEYQITQARLPSLSFGSSPGTLVMAWEDWRDIRPNVYVAYSTDYGVTWQKEIPLGLPGRVSLGMDLRIEQALTRHGENFHLVVSKFEMDNLSKSDLVEYSFTLADLKQPAVSSPALELEKAHLNEERLRQRATQYWDAMQREDYATTYALMDSFFQSQVDRSSYLQKMGIIKYQNFRIEGIERHGKIAKLQTIVEAGVPEFKSPTSGKSYSKPQQPYAFIDTWLFIAGDWYREYNEESSGKRYTQY</sequence>
<dbReference type="CDD" id="cd15482">
    <property type="entry name" value="Sialidase_non-viral"/>
    <property type="match status" value="1"/>
</dbReference>
<dbReference type="AlphaFoldDB" id="A0A7U7G8L5"/>
<proteinExistence type="predicted"/>
<dbReference type="Gene3D" id="2.120.10.10">
    <property type="match status" value="1"/>
</dbReference>
<keyword evidence="1" id="KW-0732">Signal</keyword>
<keyword evidence="3" id="KW-1185">Reference proteome</keyword>
<dbReference type="EMBL" id="CBTK010000046">
    <property type="protein sequence ID" value="CDH43920.1"/>
    <property type="molecule type" value="Genomic_DNA"/>
</dbReference>
<dbReference type="SUPFAM" id="SSF50939">
    <property type="entry name" value="Sialidases"/>
    <property type="match status" value="1"/>
</dbReference>
<evidence type="ECO:0000313" key="2">
    <source>
        <dbReference type="EMBL" id="CDH43920.1"/>
    </source>
</evidence>
<evidence type="ECO:0000256" key="1">
    <source>
        <dbReference type="SAM" id="SignalP"/>
    </source>
</evidence>
<dbReference type="InterPro" id="IPR036278">
    <property type="entry name" value="Sialidase_sf"/>
</dbReference>
<evidence type="ECO:0008006" key="4">
    <source>
        <dbReference type="Google" id="ProtNLM"/>
    </source>
</evidence>
<protein>
    <recommendedName>
        <fullName evidence="4">Sialidase domain-containing protein</fullName>
    </recommendedName>
</protein>
<feature type="signal peptide" evidence="1">
    <location>
        <begin position="1"/>
        <end position="20"/>
    </location>
</feature>
<reference evidence="2 3" key="1">
    <citation type="journal article" date="2014" name="ISME J.">
        <title>Candidatus Competibacter-lineage genomes retrieved from metagenomes reveal functional metabolic diversity.</title>
        <authorList>
            <person name="McIlroy S.J."/>
            <person name="Albertsen M."/>
            <person name="Andresen E.K."/>
            <person name="Saunders A.M."/>
            <person name="Kristiansen R."/>
            <person name="Stokholm-Bjerregaard M."/>
            <person name="Nielsen K.L."/>
            <person name="Nielsen P.H."/>
        </authorList>
    </citation>
    <scope>NUCLEOTIDE SEQUENCE [LARGE SCALE GENOMIC DNA]</scope>
    <source>
        <strain evidence="2 3">Run_B_J11</strain>
    </source>
</reference>
<accession>A0A7U7G8L5</accession>
<feature type="chain" id="PRO_5030756583" description="Sialidase domain-containing protein" evidence="1">
    <location>
        <begin position="21"/>
        <end position="590"/>
    </location>
</feature>
<dbReference type="Proteomes" id="UP000019184">
    <property type="component" value="Unassembled WGS sequence"/>
</dbReference>
<comment type="caution">
    <text evidence="2">The sequence shown here is derived from an EMBL/GenBank/DDBJ whole genome shotgun (WGS) entry which is preliminary data.</text>
</comment>
<gene>
    <name evidence="2" type="ORF">BN874_140013</name>
</gene>
<dbReference type="RefSeq" id="WP_034431008.1">
    <property type="nucleotide sequence ID" value="NZ_CBTK010000046.1"/>
</dbReference>